<gene>
    <name evidence="1" type="ORF">BBRV_LOCUS112557</name>
</gene>
<proteinExistence type="predicted"/>
<dbReference type="AlphaFoldDB" id="A0A6V7LQD4"/>
<name>A0A6V7LQD4_9HYME</name>
<organism evidence="1">
    <name type="scientific">Bracon brevicornis</name>
    <dbReference type="NCBI Taxonomy" id="1563983"/>
    <lineage>
        <taxon>Eukaryota</taxon>
        <taxon>Metazoa</taxon>
        <taxon>Ecdysozoa</taxon>
        <taxon>Arthropoda</taxon>
        <taxon>Hexapoda</taxon>
        <taxon>Insecta</taxon>
        <taxon>Pterygota</taxon>
        <taxon>Neoptera</taxon>
        <taxon>Endopterygota</taxon>
        <taxon>Hymenoptera</taxon>
        <taxon>Apocrita</taxon>
        <taxon>Ichneumonoidea</taxon>
        <taxon>Braconidae</taxon>
        <taxon>Braconinae</taxon>
        <taxon>Bracon</taxon>
    </lineage>
</organism>
<protein>
    <submittedName>
        <fullName evidence="1">Uncharacterized protein</fullName>
    </submittedName>
</protein>
<evidence type="ECO:0000313" key="1">
    <source>
        <dbReference type="EMBL" id="CAD1578348.1"/>
    </source>
</evidence>
<sequence length="375" mass="43325">MREIIKLYENSNIESETVSKTSFKKIDDTSDVKQSIEPWSRSLKKKYNNFTGFSEVKALVEIEKELGPLRGQFSELTGKVKALNWIDEEFHEMFQSTIEDKKMEFNLNFDEIKFEKFNSNTENSIENINFPSNKLDTLVLIQDSTSTSEPLDLIMENEKIEMNENIETPFTEDKILNASKKVTDNLMDSQVYSQVRENIELYVNPRLRQNSSNIISPEFNISPVLSSTNKLASSHSTQVVSNLEQDSYQFASNRSSITDNQQISKNFAEPILSKIFQESDEISRKISSSILKNQEKITIVPIIFHDELPMHDNPSKLLKNFELDFLKNFDENSKANHVEEIVEPSKNDMEREIEKNMSICGMTCAPEDFYPPYNI</sequence>
<reference evidence="1" key="1">
    <citation type="submission" date="2020-07" db="EMBL/GenBank/DDBJ databases">
        <authorList>
            <person name="Ferguson B K."/>
        </authorList>
    </citation>
    <scope>NUCLEOTIDE SEQUENCE</scope>
    <source>
        <strain evidence="1">L06</strain>
    </source>
</reference>
<dbReference type="EMBL" id="CADCXW020000344">
    <property type="protein sequence ID" value="CAD1578348.1"/>
    <property type="molecule type" value="Genomic_DNA"/>
</dbReference>
<accession>A0A6V7LQD4</accession>